<evidence type="ECO:0000256" key="4">
    <source>
        <dbReference type="ARBA" id="ARBA00048461"/>
    </source>
</evidence>
<dbReference type="PANTHER" id="PTHR45856:SF25">
    <property type="entry name" value="FUNGAL LIPASE-LIKE DOMAIN-CONTAINING PROTEIN"/>
    <property type="match status" value="1"/>
</dbReference>
<accession>A0A1M2V4Z4</accession>
<protein>
    <submittedName>
        <fullName evidence="7">Lipase</fullName>
    </submittedName>
</protein>
<dbReference type="AlphaFoldDB" id="A0A1M2V4Z4"/>
<feature type="chain" id="PRO_5012431360" evidence="5">
    <location>
        <begin position="19"/>
        <end position="318"/>
    </location>
</feature>
<name>A0A1M2V4Z4_TRAPU</name>
<feature type="domain" description="Fungal lipase-type" evidence="6">
    <location>
        <begin position="109"/>
        <end position="251"/>
    </location>
</feature>
<evidence type="ECO:0000256" key="1">
    <source>
        <dbReference type="ARBA" id="ARBA00023157"/>
    </source>
</evidence>
<gene>
    <name evidence="7" type="ORF">TRAPUB_6832</name>
</gene>
<keyword evidence="5" id="KW-0732">Signal</keyword>
<dbReference type="SUPFAM" id="SSF53474">
    <property type="entry name" value="alpha/beta-Hydrolases"/>
    <property type="match status" value="1"/>
</dbReference>
<proteinExistence type="inferred from homology"/>
<dbReference type="OMA" id="NHRGPYF"/>
<dbReference type="Gene3D" id="3.40.50.1820">
    <property type="entry name" value="alpha/beta hydrolase"/>
    <property type="match status" value="1"/>
</dbReference>
<dbReference type="InterPro" id="IPR002921">
    <property type="entry name" value="Fungal_lipase-type"/>
</dbReference>
<dbReference type="InterPro" id="IPR029058">
    <property type="entry name" value="AB_hydrolase_fold"/>
</dbReference>
<feature type="signal peptide" evidence="5">
    <location>
        <begin position="1"/>
        <end position="18"/>
    </location>
</feature>
<evidence type="ECO:0000256" key="3">
    <source>
        <dbReference type="ARBA" id="ARBA00047591"/>
    </source>
</evidence>
<comment type="catalytic activity">
    <reaction evidence="4">
        <text>a monoacylglycerol + H2O = glycerol + a fatty acid + H(+)</text>
        <dbReference type="Rhea" id="RHEA:15245"/>
        <dbReference type="ChEBI" id="CHEBI:15377"/>
        <dbReference type="ChEBI" id="CHEBI:15378"/>
        <dbReference type="ChEBI" id="CHEBI:17408"/>
        <dbReference type="ChEBI" id="CHEBI:17754"/>
        <dbReference type="ChEBI" id="CHEBI:28868"/>
    </reaction>
</comment>
<reference evidence="7 8" key="1">
    <citation type="submission" date="2016-10" db="EMBL/GenBank/DDBJ databases">
        <title>Genome sequence of the basidiomycete white-rot fungus Trametes pubescens.</title>
        <authorList>
            <person name="Makela M.R."/>
            <person name="Granchi Z."/>
            <person name="Peng M."/>
            <person name="De Vries R.P."/>
            <person name="Grigoriev I."/>
            <person name="Riley R."/>
            <person name="Hilden K."/>
        </authorList>
    </citation>
    <scope>NUCLEOTIDE SEQUENCE [LARGE SCALE GENOMIC DNA]</scope>
    <source>
        <strain evidence="7 8">FBCC735</strain>
    </source>
</reference>
<organism evidence="7 8">
    <name type="scientific">Trametes pubescens</name>
    <name type="common">White-rot fungus</name>
    <dbReference type="NCBI Taxonomy" id="154538"/>
    <lineage>
        <taxon>Eukaryota</taxon>
        <taxon>Fungi</taxon>
        <taxon>Dikarya</taxon>
        <taxon>Basidiomycota</taxon>
        <taxon>Agaricomycotina</taxon>
        <taxon>Agaricomycetes</taxon>
        <taxon>Polyporales</taxon>
        <taxon>Polyporaceae</taxon>
        <taxon>Trametes</taxon>
    </lineage>
</organism>
<comment type="catalytic activity">
    <reaction evidence="3">
        <text>a diacylglycerol + H2O = a monoacylglycerol + a fatty acid + H(+)</text>
        <dbReference type="Rhea" id="RHEA:32731"/>
        <dbReference type="ChEBI" id="CHEBI:15377"/>
        <dbReference type="ChEBI" id="CHEBI:15378"/>
        <dbReference type="ChEBI" id="CHEBI:17408"/>
        <dbReference type="ChEBI" id="CHEBI:18035"/>
        <dbReference type="ChEBI" id="CHEBI:28868"/>
    </reaction>
</comment>
<dbReference type="GO" id="GO:0006629">
    <property type="term" value="P:lipid metabolic process"/>
    <property type="evidence" value="ECO:0007669"/>
    <property type="project" value="InterPro"/>
</dbReference>
<comment type="similarity">
    <text evidence="2">Belongs to the AB hydrolase superfamily. Lipase family. Class 3 subfamily.</text>
</comment>
<evidence type="ECO:0000313" key="7">
    <source>
        <dbReference type="EMBL" id="OJT02651.1"/>
    </source>
</evidence>
<dbReference type="CDD" id="cd00519">
    <property type="entry name" value="Lipase_3"/>
    <property type="match status" value="1"/>
</dbReference>
<keyword evidence="1" id="KW-1015">Disulfide bond</keyword>
<dbReference type="OrthoDB" id="426718at2759"/>
<keyword evidence="8" id="KW-1185">Reference proteome</keyword>
<dbReference type="EMBL" id="MNAD01001654">
    <property type="protein sequence ID" value="OJT02651.1"/>
    <property type="molecule type" value="Genomic_DNA"/>
</dbReference>
<dbReference type="InterPro" id="IPR051218">
    <property type="entry name" value="Sec_MonoDiacylglyc_Lipase"/>
</dbReference>
<evidence type="ECO:0000259" key="6">
    <source>
        <dbReference type="Pfam" id="PF01764"/>
    </source>
</evidence>
<evidence type="ECO:0000256" key="2">
    <source>
        <dbReference type="ARBA" id="ARBA00043996"/>
    </source>
</evidence>
<sequence length="318" mass="33271">MLLSATVLVLGALQYAAAVPTPAFDINIGVGSTSDAKTTAVSQDDITNNLVRPALFSRAAYCSAAAVENWQCGDSCDALPNVKVLTAGGDDGLIPGFFIAHDVDKNTIVVAHQGTDPQNFLSDLNDLKFSQVDANTTVLPSAGGDVKMHDGFAETQGRTADLVLSTVQSALNSTGAKSVLVTGHSLGAAVASIDAIMLKSKLDPSIELTSVVYGLPRVGNQAWADLVDSMLGSSFTHVTNQNDPVPRVPPQFLQFQHPSNEVHITAVDPSGETATAEQCPGQENSNCSGGNNILDASVTNHRGPYFNNISMANRFCTL</sequence>
<comment type="caution">
    <text evidence="7">The sequence shown here is derived from an EMBL/GenBank/DDBJ whole genome shotgun (WGS) entry which is preliminary data.</text>
</comment>
<evidence type="ECO:0000256" key="5">
    <source>
        <dbReference type="SAM" id="SignalP"/>
    </source>
</evidence>
<dbReference type="STRING" id="154538.A0A1M2V4Z4"/>
<dbReference type="Pfam" id="PF01764">
    <property type="entry name" value="Lipase_3"/>
    <property type="match status" value="1"/>
</dbReference>
<dbReference type="Proteomes" id="UP000184267">
    <property type="component" value="Unassembled WGS sequence"/>
</dbReference>
<evidence type="ECO:0000313" key="8">
    <source>
        <dbReference type="Proteomes" id="UP000184267"/>
    </source>
</evidence>
<dbReference type="PANTHER" id="PTHR45856">
    <property type="entry name" value="ALPHA/BETA-HYDROLASES SUPERFAMILY PROTEIN"/>
    <property type="match status" value="1"/>
</dbReference>